<sequence length="585" mass="65128">MNQKFNLKANNFIKNMLRYSYLIIMALLLNAVVNEIIVSANKIISVNIDYMLSGEAVDIGSIIEKFIYLTLSGFVLSFAGSRLSLKYAVRVINSYRKQISSKLYRIDYSYYDNAGTATIINKVNSDIAEAENFLTEHFAAIITNITAALIYANYVRRINVVLFVAVVVSYPLVIWLSNILVKKMRDVSKVYRLKVDAMLGIDHEAIMGYQIIKAFGLQKYFENRMHNASEELVETEQIRTGISNTAIVIRRLIQWIPSILCAFLSIWLVRNGQLTVGELVGFVVILEKFVESIIGIPFAIVDATGCMVCIGRLEGILSAKDEHFGDKTYKATNIANSVSDKSILDVDYVIEFDNIKFAYKEGENVLNDVSFKIKNGENIAIVGSSGGGKTTIFRLLCGLYHASAGTYKLYGMDINEWNIESARENMALVSQDTFLFPGTIEENIRYGNTNATHDEVVNACKDARIHDFIEGLADGYETVISEGGSQLSGGQRQRIAIARAILKNMPILLLDEPTSAIDEGTEQLIQDALDRLCKGKTSITIAHRLSTIKDADRIIVLQHGRIVEAGTHKQLLDMGGVYAEMYAEG</sequence>
<keyword evidence="6 7" id="KW-0472">Membrane</keyword>
<dbReference type="InterPro" id="IPR036640">
    <property type="entry name" value="ABC1_TM_sf"/>
</dbReference>
<dbReference type="Proteomes" id="UP001442364">
    <property type="component" value="Unassembled WGS sequence"/>
</dbReference>
<dbReference type="InterPro" id="IPR039421">
    <property type="entry name" value="Type_1_exporter"/>
</dbReference>
<dbReference type="InterPro" id="IPR011527">
    <property type="entry name" value="ABC1_TM_dom"/>
</dbReference>
<keyword evidence="4 10" id="KW-0067">ATP-binding</keyword>
<reference evidence="10 11" key="1">
    <citation type="submission" date="2024-03" db="EMBL/GenBank/DDBJ databases">
        <title>Human intestinal bacterial collection.</title>
        <authorList>
            <person name="Pauvert C."/>
            <person name="Hitch T.C.A."/>
            <person name="Clavel T."/>
        </authorList>
    </citation>
    <scope>NUCLEOTIDE SEQUENCE [LARGE SCALE GENOMIC DNA]</scope>
    <source>
        <strain evidence="10 11">CLA-AA-H255</strain>
    </source>
</reference>
<evidence type="ECO:0000313" key="11">
    <source>
        <dbReference type="Proteomes" id="UP001442364"/>
    </source>
</evidence>
<evidence type="ECO:0000256" key="6">
    <source>
        <dbReference type="ARBA" id="ARBA00023136"/>
    </source>
</evidence>
<dbReference type="SUPFAM" id="SSF90123">
    <property type="entry name" value="ABC transporter transmembrane region"/>
    <property type="match status" value="1"/>
</dbReference>
<evidence type="ECO:0000256" key="5">
    <source>
        <dbReference type="ARBA" id="ARBA00022989"/>
    </source>
</evidence>
<dbReference type="GO" id="GO:0005524">
    <property type="term" value="F:ATP binding"/>
    <property type="evidence" value="ECO:0007669"/>
    <property type="project" value="UniProtKB-KW"/>
</dbReference>
<proteinExistence type="predicted"/>
<dbReference type="InterPro" id="IPR017871">
    <property type="entry name" value="ABC_transporter-like_CS"/>
</dbReference>
<feature type="domain" description="ABC transporter" evidence="8">
    <location>
        <begin position="350"/>
        <end position="584"/>
    </location>
</feature>
<feature type="transmembrane region" description="Helical" evidence="7">
    <location>
        <begin position="160"/>
        <end position="181"/>
    </location>
</feature>
<dbReference type="PANTHER" id="PTHR24221">
    <property type="entry name" value="ATP-BINDING CASSETTE SUB-FAMILY B"/>
    <property type="match status" value="1"/>
</dbReference>
<dbReference type="PANTHER" id="PTHR24221:SF654">
    <property type="entry name" value="ATP-BINDING CASSETTE SUB-FAMILY B MEMBER 6"/>
    <property type="match status" value="1"/>
</dbReference>
<dbReference type="Pfam" id="PF00664">
    <property type="entry name" value="ABC_membrane"/>
    <property type="match status" value="1"/>
</dbReference>
<feature type="transmembrane region" description="Helical" evidence="7">
    <location>
        <begin position="252"/>
        <end position="269"/>
    </location>
</feature>
<feature type="transmembrane region" description="Helical" evidence="7">
    <location>
        <begin position="66"/>
        <end position="85"/>
    </location>
</feature>
<evidence type="ECO:0000256" key="7">
    <source>
        <dbReference type="SAM" id="Phobius"/>
    </source>
</evidence>
<dbReference type="RefSeq" id="WP_055306273.1">
    <property type="nucleotide sequence ID" value="NZ_JBBMER010000003.1"/>
</dbReference>
<feature type="transmembrane region" description="Helical" evidence="7">
    <location>
        <begin position="21"/>
        <end position="46"/>
    </location>
</feature>
<gene>
    <name evidence="10" type="ORF">WMO14_05245</name>
</gene>
<evidence type="ECO:0000256" key="2">
    <source>
        <dbReference type="ARBA" id="ARBA00022692"/>
    </source>
</evidence>
<keyword evidence="11" id="KW-1185">Reference proteome</keyword>
<dbReference type="Gene3D" id="3.40.50.300">
    <property type="entry name" value="P-loop containing nucleotide triphosphate hydrolases"/>
    <property type="match status" value="1"/>
</dbReference>
<comment type="subcellular location">
    <subcellularLocation>
        <location evidence="1">Cell membrane</location>
        <topology evidence="1">Multi-pass membrane protein</topology>
    </subcellularLocation>
</comment>
<dbReference type="SMART" id="SM00382">
    <property type="entry name" value="AAA"/>
    <property type="match status" value="1"/>
</dbReference>
<dbReference type="PROSITE" id="PS50929">
    <property type="entry name" value="ABC_TM1F"/>
    <property type="match status" value="1"/>
</dbReference>
<comment type="caution">
    <text evidence="10">The sequence shown here is derived from an EMBL/GenBank/DDBJ whole genome shotgun (WGS) entry which is preliminary data.</text>
</comment>
<feature type="domain" description="ABC transmembrane type-1" evidence="9">
    <location>
        <begin position="66"/>
        <end position="305"/>
    </location>
</feature>
<keyword evidence="5 7" id="KW-1133">Transmembrane helix</keyword>
<feature type="transmembrane region" description="Helical" evidence="7">
    <location>
        <begin position="137"/>
        <end position="154"/>
    </location>
</feature>
<accession>A0ABV1BVF4</accession>
<dbReference type="Pfam" id="PF00005">
    <property type="entry name" value="ABC_tran"/>
    <property type="match status" value="1"/>
</dbReference>
<dbReference type="SUPFAM" id="SSF52540">
    <property type="entry name" value="P-loop containing nucleoside triphosphate hydrolases"/>
    <property type="match status" value="1"/>
</dbReference>
<protein>
    <submittedName>
        <fullName evidence="10">ABC transporter ATP-binding protein</fullName>
    </submittedName>
</protein>
<dbReference type="CDD" id="cd07346">
    <property type="entry name" value="ABC_6TM_exporters"/>
    <property type="match status" value="1"/>
</dbReference>
<keyword evidence="2 7" id="KW-0812">Transmembrane</keyword>
<evidence type="ECO:0000259" key="8">
    <source>
        <dbReference type="PROSITE" id="PS50893"/>
    </source>
</evidence>
<dbReference type="EMBL" id="JBBMER010000003">
    <property type="protein sequence ID" value="MEQ2379282.1"/>
    <property type="molecule type" value="Genomic_DNA"/>
</dbReference>
<dbReference type="InterPro" id="IPR003593">
    <property type="entry name" value="AAA+_ATPase"/>
</dbReference>
<dbReference type="PROSITE" id="PS50893">
    <property type="entry name" value="ABC_TRANSPORTER_2"/>
    <property type="match status" value="1"/>
</dbReference>
<evidence type="ECO:0000256" key="3">
    <source>
        <dbReference type="ARBA" id="ARBA00022741"/>
    </source>
</evidence>
<dbReference type="PROSITE" id="PS00211">
    <property type="entry name" value="ABC_TRANSPORTER_1"/>
    <property type="match status" value="1"/>
</dbReference>
<dbReference type="InterPro" id="IPR003439">
    <property type="entry name" value="ABC_transporter-like_ATP-bd"/>
</dbReference>
<dbReference type="Gene3D" id="1.20.1560.10">
    <property type="entry name" value="ABC transporter type 1, transmembrane domain"/>
    <property type="match status" value="1"/>
</dbReference>
<name>A0ABV1BVF4_9FIRM</name>
<evidence type="ECO:0000256" key="1">
    <source>
        <dbReference type="ARBA" id="ARBA00004651"/>
    </source>
</evidence>
<organism evidence="10 11">
    <name type="scientific">[Lactobacillus] rogosae</name>
    <dbReference type="NCBI Taxonomy" id="706562"/>
    <lineage>
        <taxon>Bacteria</taxon>
        <taxon>Bacillati</taxon>
        <taxon>Bacillota</taxon>
        <taxon>Clostridia</taxon>
        <taxon>Lachnospirales</taxon>
        <taxon>Lachnospiraceae</taxon>
        <taxon>Lachnospira</taxon>
    </lineage>
</organism>
<evidence type="ECO:0000256" key="4">
    <source>
        <dbReference type="ARBA" id="ARBA00022840"/>
    </source>
</evidence>
<evidence type="ECO:0000259" key="9">
    <source>
        <dbReference type="PROSITE" id="PS50929"/>
    </source>
</evidence>
<keyword evidence="3" id="KW-0547">Nucleotide-binding</keyword>
<evidence type="ECO:0000313" key="10">
    <source>
        <dbReference type="EMBL" id="MEQ2379282.1"/>
    </source>
</evidence>
<dbReference type="InterPro" id="IPR027417">
    <property type="entry name" value="P-loop_NTPase"/>
</dbReference>